<reference evidence="2" key="1">
    <citation type="submission" date="2017-09" db="EMBL/GenBank/DDBJ databases">
        <title>Depth-based differentiation of microbial function through sediment-hosted aquifers and enrichment of novel symbionts in the deep terrestrial subsurface.</title>
        <authorList>
            <person name="Probst A.J."/>
            <person name="Ladd B."/>
            <person name="Jarett J.K."/>
            <person name="Geller-Mcgrath D.E."/>
            <person name="Sieber C.M.K."/>
            <person name="Emerson J.B."/>
            <person name="Anantharaman K."/>
            <person name="Thomas B.C."/>
            <person name="Malmstrom R."/>
            <person name="Stieglmeier M."/>
            <person name="Klingl A."/>
            <person name="Woyke T."/>
            <person name="Ryan C.M."/>
            <person name="Banfield J.F."/>
        </authorList>
    </citation>
    <scope>NUCLEOTIDE SEQUENCE [LARGE SCALE GENOMIC DNA]</scope>
</reference>
<proteinExistence type="predicted"/>
<comment type="caution">
    <text evidence="1">The sequence shown here is derived from an EMBL/GenBank/DDBJ whole genome shotgun (WGS) entry which is preliminary data.</text>
</comment>
<accession>A0A2M7TLK5</accession>
<dbReference type="AlphaFoldDB" id="A0A2M7TLK5"/>
<protein>
    <recommendedName>
        <fullName evidence="3">DUF4352 domain-containing protein</fullName>
    </recommendedName>
</protein>
<evidence type="ECO:0008006" key="3">
    <source>
        <dbReference type="Google" id="ProtNLM"/>
    </source>
</evidence>
<dbReference type="Proteomes" id="UP000228920">
    <property type="component" value="Unassembled WGS sequence"/>
</dbReference>
<name>A0A2M7TLK5_UNCKA</name>
<evidence type="ECO:0000313" key="2">
    <source>
        <dbReference type="Proteomes" id="UP000228920"/>
    </source>
</evidence>
<dbReference type="EMBL" id="PFNL01000020">
    <property type="protein sequence ID" value="PIZ47986.1"/>
    <property type="molecule type" value="Genomic_DNA"/>
</dbReference>
<sequence>MNSKIFFVILLVIAGVVIFGISAKQEQEISATASTTIEAGSHSQNSGLLTQTKTMGAVEVEVKPVSVVFGKEVVFEVSMNTHSVELSYDYTKIATLTDELGNSYKPTKWTGGNSGHHFTGELVFEPLLENPKELTLILEGVDNKSETFSWQL</sequence>
<organism evidence="1 2">
    <name type="scientific">candidate division WWE3 bacterium CG_4_10_14_0_2_um_filter_41_14</name>
    <dbReference type="NCBI Taxonomy" id="1975072"/>
    <lineage>
        <taxon>Bacteria</taxon>
        <taxon>Katanobacteria</taxon>
    </lineage>
</organism>
<evidence type="ECO:0000313" key="1">
    <source>
        <dbReference type="EMBL" id="PIZ47986.1"/>
    </source>
</evidence>
<gene>
    <name evidence="1" type="ORF">COY32_00835</name>
</gene>